<accession>A0ACC2UMX4</accession>
<sequence>MAIGHGYLAVGGHRAELTVRHLNTSWLVRTSVGGSINNSLTIFSHRGEKRLLVSNNDQTIKVYSLPDFRKLDVLDFPTAVNHAAVSPDGTKLIAVGDSSQIFLYNIRGNDFEKMSVLSGTGDSGFSCSWNQSSEKFATASQDGYVLAWDLRQTKSMARFSTHQSSSKGAARCVKFSPSGSIDLLLYSEHVSYINVVDARTFNSRQIVRVAPTHQDQNISGVCFSPSSKSIFVGLESSIHKYEVDTTTRRCFPEGDIN</sequence>
<dbReference type="EMBL" id="QTSX02000152">
    <property type="protein sequence ID" value="KAJ9088122.1"/>
    <property type="molecule type" value="Genomic_DNA"/>
</dbReference>
<keyword evidence="2" id="KW-1185">Reference proteome</keyword>
<proteinExistence type="predicted"/>
<organism evidence="1 2">
    <name type="scientific">Entomophthora muscae</name>
    <dbReference type="NCBI Taxonomy" id="34485"/>
    <lineage>
        <taxon>Eukaryota</taxon>
        <taxon>Fungi</taxon>
        <taxon>Fungi incertae sedis</taxon>
        <taxon>Zoopagomycota</taxon>
        <taxon>Entomophthoromycotina</taxon>
        <taxon>Entomophthoromycetes</taxon>
        <taxon>Entomophthorales</taxon>
        <taxon>Entomophthoraceae</taxon>
        <taxon>Entomophthora</taxon>
    </lineage>
</organism>
<comment type="caution">
    <text evidence="1">The sequence shown here is derived from an EMBL/GenBank/DDBJ whole genome shotgun (WGS) entry which is preliminary data.</text>
</comment>
<evidence type="ECO:0000313" key="1">
    <source>
        <dbReference type="EMBL" id="KAJ9088122.1"/>
    </source>
</evidence>
<protein>
    <submittedName>
        <fullName evidence="1">Uncharacterized protein</fullName>
    </submittedName>
</protein>
<name>A0ACC2UMX4_9FUNG</name>
<dbReference type="Proteomes" id="UP001165960">
    <property type="component" value="Unassembled WGS sequence"/>
</dbReference>
<gene>
    <name evidence="1" type="ORF">DSO57_1026252</name>
</gene>
<evidence type="ECO:0000313" key="2">
    <source>
        <dbReference type="Proteomes" id="UP001165960"/>
    </source>
</evidence>
<reference evidence="1" key="1">
    <citation type="submission" date="2022-04" db="EMBL/GenBank/DDBJ databases">
        <title>Genome of the entomopathogenic fungus Entomophthora muscae.</title>
        <authorList>
            <person name="Elya C."/>
            <person name="Lovett B.R."/>
            <person name="Lee E."/>
            <person name="Macias A.M."/>
            <person name="Hajek A.E."/>
            <person name="De Bivort B.L."/>
            <person name="Kasson M.T."/>
            <person name="De Fine Licht H.H."/>
            <person name="Stajich J.E."/>
        </authorList>
    </citation>
    <scope>NUCLEOTIDE SEQUENCE</scope>
    <source>
        <strain evidence="1">Berkeley</strain>
    </source>
</reference>